<sequence>MRKLLTLILLASLPLSAQLLWRGARTMKQGSLIGMVGIYYKDLSQAYDWTNDEWKDLTDTYLEYGANLMVGYGILDNLELLVHLPVLMKDYEVQGSSLSSSGIGDLFPKIRFMALPASKGMPIFFTLVAAARFPTGDKDASPPLGDGTIDFGGGFLLMTKKFSNFKFHLKGGYWYNGKTDADVDLGDLVIGIGKIDYHAAPGVMPFLNLTGKYLFAKKDSAGNEVTHSEKQRFEVIPGLVWKPIKGLSIRPKVKLPIPTPSLNKGGKLYTFMPGLDVWYVFKP</sequence>
<dbReference type="InterPro" id="IPR025737">
    <property type="entry name" value="FApF"/>
</dbReference>
<name>A0A660SJD7_UNCW3</name>
<dbReference type="Pfam" id="PF13557">
    <property type="entry name" value="Phenol_MetA_deg"/>
    <property type="match status" value="1"/>
</dbReference>
<reference evidence="2 3" key="1">
    <citation type="submission" date="2018-06" db="EMBL/GenBank/DDBJ databases">
        <title>Extensive metabolic versatility and redundancy in microbially diverse, dynamic hydrothermal sediments.</title>
        <authorList>
            <person name="Dombrowski N."/>
            <person name="Teske A."/>
            <person name="Baker B.J."/>
        </authorList>
    </citation>
    <scope>NUCLEOTIDE SEQUENCE [LARGE SCALE GENOMIC DNA]</scope>
    <source>
        <strain evidence="2">B36_G15</strain>
    </source>
</reference>
<comment type="caution">
    <text evidence="2">The sequence shown here is derived from an EMBL/GenBank/DDBJ whole genome shotgun (WGS) entry which is preliminary data.</text>
</comment>
<evidence type="ECO:0008006" key="4">
    <source>
        <dbReference type="Google" id="ProtNLM"/>
    </source>
</evidence>
<dbReference type="AlphaFoldDB" id="A0A660SJD7"/>
<evidence type="ECO:0000313" key="2">
    <source>
        <dbReference type="EMBL" id="RKX70131.1"/>
    </source>
</evidence>
<gene>
    <name evidence="2" type="ORF">DRP53_06020</name>
</gene>
<feature type="signal peptide" evidence="1">
    <location>
        <begin position="1"/>
        <end position="17"/>
    </location>
</feature>
<protein>
    <recommendedName>
        <fullName evidence="4">Transporter</fullName>
    </recommendedName>
</protein>
<accession>A0A660SJD7</accession>
<dbReference type="EMBL" id="QNBE01000050">
    <property type="protein sequence ID" value="RKX70131.1"/>
    <property type="molecule type" value="Genomic_DNA"/>
</dbReference>
<feature type="chain" id="PRO_5024969846" description="Transporter" evidence="1">
    <location>
        <begin position="18"/>
        <end position="283"/>
    </location>
</feature>
<evidence type="ECO:0000256" key="1">
    <source>
        <dbReference type="SAM" id="SignalP"/>
    </source>
</evidence>
<proteinExistence type="predicted"/>
<dbReference type="Proteomes" id="UP000268469">
    <property type="component" value="Unassembled WGS sequence"/>
</dbReference>
<organism evidence="2 3">
    <name type="scientific">candidate division WOR-3 bacterium</name>
    <dbReference type="NCBI Taxonomy" id="2052148"/>
    <lineage>
        <taxon>Bacteria</taxon>
        <taxon>Bacteria division WOR-3</taxon>
    </lineage>
</organism>
<keyword evidence="1" id="KW-0732">Signal</keyword>
<evidence type="ECO:0000313" key="3">
    <source>
        <dbReference type="Proteomes" id="UP000268469"/>
    </source>
</evidence>